<dbReference type="Proteomes" id="UP001055580">
    <property type="component" value="Chromosome"/>
</dbReference>
<reference evidence="3" key="1">
    <citation type="submission" date="2022-05" db="EMBL/GenBank/DDBJ databases">
        <title>Sphingomonas sp. strain RMG20 Genome sequencing and assembly.</title>
        <authorList>
            <person name="Kim I."/>
        </authorList>
    </citation>
    <scope>NUCLEOTIDE SEQUENCE</scope>
    <source>
        <strain evidence="3">RMG20</strain>
    </source>
</reference>
<keyword evidence="2" id="KW-0812">Transmembrane</keyword>
<name>A0ABY4TS45_9SPHN</name>
<evidence type="ECO:0000313" key="3">
    <source>
        <dbReference type="EMBL" id="URW75225.1"/>
    </source>
</evidence>
<gene>
    <name evidence="3" type="ORF">M9980_11835</name>
</gene>
<feature type="compositionally biased region" description="Low complexity" evidence="1">
    <location>
        <begin position="66"/>
        <end position="79"/>
    </location>
</feature>
<protein>
    <submittedName>
        <fullName evidence="3">Uncharacterized protein</fullName>
    </submittedName>
</protein>
<feature type="transmembrane region" description="Helical" evidence="2">
    <location>
        <begin position="96"/>
        <end position="119"/>
    </location>
</feature>
<keyword evidence="2" id="KW-1133">Transmembrane helix</keyword>
<dbReference type="RefSeq" id="WP_250751083.1">
    <property type="nucleotide sequence ID" value="NZ_CP098401.1"/>
</dbReference>
<evidence type="ECO:0000256" key="1">
    <source>
        <dbReference type="SAM" id="MobiDB-lite"/>
    </source>
</evidence>
<evidence type="ECO:0000256" key="2">
    <source>
        <dbReference type="SAM" id="Phobius"/>
    </source>
</evidence>
<sequence>MKIVDWLARTMMLVLASMATLALIGSLASVSNTNLRDAFPGAVERPEPGGAMESQPTAPAAPPSADPSSAQAGQPVRVAAPPPADRTDEIARWLKALTYAVLALAAFAAAGVVALARIAGHLGRVADR</sequence>
<keyword evidence="2" id="KW-0472">Membrane</keyword>
<accession>A0ABY4TS45</accession>
<feature type="region of interest" description="Disordered" evidence="1">
    <location>
        <begin position="38"/>
        <end position="84"/>
    </location>
</feature>
<dbReference type="EMBL" id="CP098401">
    <property type="protein sequence ID" value="URW75225.1"/>
    <property type="molecule type" value="Genomic_DNA"/>
</dbReference>
<keyword evidence="4" id="KW-1185">Reference proteome</keyword>
<proteinExistence type="predicted"/>
<evidence type="ECO:0000313" key="4">
    <source>
        <dbReference type="Proteomes" id="UP001055580"/>
    </source>
</evidence>
<organism evidence="3 4">
    <name type="scientific">Sphingomonas donggukensis</name>
    <dbReference type="NCBI Taxonomy" id="2949093"/>
    <lineage>
        <taxon>Bacteria</taxon>
        <taxon>Pseudomonadati</taxon>
        <taxon>Pseudomonadota</taxon>
        <taxon>Alphaproteobacteria</taxon>
        <taxon>Sphingomonadales</taxon>
        <taxon>Sphingomonadaceae</taxon>
        <taxon>Sphingomonas</taxon>
    </lineage>
</organism>